<comment type="catalytic activity">
    <reaction evidence="12">
        <text>a tRNA with a 3' CCA end + 2 CTP + ATP = a tRNA with a 3' CCACCA end + 3 diphosphate</text>
        <dbReference type="Rhea" id="RHEA:76235"/>
        <dbReference type="Rhea" id="RHEA-COMP:10468"/>
        <dbReference type="Rhea" id="RHEA-COMP:18655"/>
        <dbReference type="ChEBI" id="CHEBI:30616"/>
        <dbReference type="ChEBI" id="CHEBI:33019"/>
        <dbReference type="ChEBI" id="CHEBI:37563"/>
        <dbReference type="ChEBI" id="CHEBI:83071"/>
        <dbReference type="ChEBI" id="CHEBI:195187"/>
    </reaction>
</comment>
<feature type="binding site" evidence="12">
    <location>
        <position position="96"/>
    </location>
    <ligand>
        <name>CTP</name>
        <dbReference type="ChEBI" id="CHEBI:37563"/>
    </ligand>
</feature>
<evidence type="ECO:0000256" key="10">
    <source>
        <dbReference type="ARBA" id="ARBA00022884"/>
    </source>
</evidence>
<dbReference type="Pfam" id="PF01743">
    <property type="entry name" value="PolyA_pol"/>
    <property type="match status" value="1"/>
</dbReference>
<dbReference type="InterPro" id="IPR032828">
    <property type="entry name" value="PolyA_RNA-bd"/>
</dbReference>
<dbReference type="SUPFAM" id="SSF81301">
    <property type="entry name" value="Nucleotidyltransferase"/>
    <property type="match status" value="1"/>
</dbReference>
<keyword evidence="10 12" id="KW-0694">RNA-binding</keyword>
<feature type="binding site" evidence="12">
    <location>
        <position position="96"/>
    </location>
    <ligand>
        <name>ATP</name>
        <dbReference type="ChEBI" id="CHEBI:30616"/>
    </ligand>
</feature>
<dbReference type="PIRSF" id="PIRSF000813">
    <property type="entry name" value="CCA_bact"/>
    <property type="match status" value="1"/>
</dbReference>
<dbReference type="InterPro" id="IPR012006">
    <property type="entry name" value="CCA_bact"/>
</dbReference>
<evidence type="ECO:0000256" key="9">
    <source>
        <dbReference type="ARBA" id="ARBA00022842"/>
    </source>
</evidence>
<dbReference type="EC" id="2.7.7.72" evidence="12"/>
<feature type="binding site" evidence="12">
    <location>
        <position position="147"/>
    </location>
    <ligand>
        <name>CTP</name>
        <dbReference type="ChEBI" id="CHEBI:37563"/>
    </ligand>
</feature>
<keyword evidence="9 12" id="KW-0460">Magnesium</keyword>
<evidence type="ECO:0000259" key="13">
    <source>
        <dbReference type="PROSITE" id="PS51831"/>
    </source>
</evidence>
<dbReference type="GO" id="GO:0000049">
    <property type="term" value="F:tRNA binding"/>
    <property type="evidence" value="ECO:0007669"/>
    <property type="project" value="UniProtKB-UniRule"/>
</dbReference>
<keyword evidence="2 12" id="KW-0808">Transferase</keyword>
<dbReference type="HAMAP" id="MF_01261">
    <property type="entry name" value="CCA_bact_type1"/>
    <property type="match status" value="1"/>
</dbReference>
<dbReference type="InterPro" id="IPR006674">
    <property type="entry name" value="HD_domain"/>
</dbReference>
<evidence type="ECO:0000256" key="5">
    <source>
        <dbReference type="ARBA" id="ARBA00022723"/>
    </source>
</evidence>
<name>A0A4R6YBU2_9BURK</name>
<evidence type="ECO:0000256" key="8">
    <source>
        <dbReference type="ARBA" id="ARBA00022840"/>
    </source>
</evidence>
<dbReference type="GO" id="GO:0004112">
    <property type="term" value="F:cyclic-nucleotide phosphodiesterase activity"/>
    <property type="evidence" value="ECO:0007669"/>
    <property type="project" value="UniProtKB-UniRule"/>
</dbReference>
<keyword evidence="1 12" id="KW-0533">Nickel</keyword>
<dbReference type="Pfam" id="PF12627">
    <property type="entry name" value="PolyA_pol_RNAbd"/>
    <property type="match status" value="1"/>
</dbReference>
<feature type="binding site" evidence="12">
    <location>
        <position position="16"/>
    </location>
    <ligand>
        <name>CTP</name>
        <dbReference type="ChEBI" id="CHEBI:37563"/>
    </ligand>
</feature>
<dbReference type="PANTHER" id="PTHR47545">
    <property type="entry name" value="MULTIFUNCTIONAL CCA PROTEIN"/>
    <property type="match status" value="1"/>
</dbReference>
<dbReference type="SUPFAM" id="SSF81891">
    <property type="entry name" value="Poly A polymerase C-terminal region-like"/>
    <property type="match status" value="1"/>
</dbReference>
<keyword evidence="12 14" id="KW-0378">Hydrolase</keyword>
<comment type="miscellaneous">
    <text evidence="12">A single active site specifically recognizes both ATP and CTP and is responsible for their addition.</text>
</comment>
<feature type="binding site" evidence="12">
    <location>
        <position position="16"/>
    </location>
    <ligand>
        <name>ATP</name>
        <dbReference type="ChEBI" id="CHEBI:30616"/>
    </ligand>
</feature>
<dbReference type="Proteomes" id="UP000294480">
    <property type="component" value="Unassembled WGS sequence"/>
</dbReference>
<evidence type="ECO:0000313" key="14">
    <source>
        <dbReference type="EMBL" id="TDR33079.1"/>
    </source>
</evidence>
<dbReference type="EC" id="3.1.4.-" evidence="12"/>
<dbReference type="InterPro" id="IPR043519">
    <property type="entry name" value="NT_sf"/>
</dbReference>
<evidence type="ECO:0000256" key="6">
    <source>
        <dbReference type="ARBA" id="ARBA00022741"/>
    </source>
</evidence>
<comment type="catalytic activity">
    <reaction evidence="12">
        <text>a tRNA precursor + 2 CTP + ATP = a tRNA with a 3' CCA end + 3 diphosphate</text>
        <dbReference type="Rhea" id="RHEA:14433"/>
        <dbReference type="Rhea" id="RHEA-COMP:10465"/>
        <dbReference type="Rhea" id="RHEA-COMP:10468"/>
        <dbReference type="ChEBI" id="CHEBI:30616"/>
        <dbReference type="ChEBI" id="CHEBI:33019"/>
        <dbReference type="ChEBI" id="CHEBI:37563"/>
        <dbReference type="ChEBI" id="CHEBI:74896"/>
        <dbReference type="ChEBI" id="CHEBI:83071"/>
        <dbReference type="EC" id="2.7.7.72"/>
    </reaction>
</comment>
<dbReference type="OrthoDB" id="9805698at2"/>
<dbReference type="InterPro" id="IPR002646">
    <property type="entry name" value="PolA_pol_head_dom"/>
</dbReference>
<keyword evidence="3 12" id="KW-0819">tRNA processing</keyword>
<evidence type="ECO:0000256" key="1">
    <source>
        <dbReference type="ARBA" id="ARBA00022596"/>
    </source>
</evidence>
<evidence type="ECO:0000256" key="3">
    <source>
        <dbReference type="ARBA" id="ARBA00022694"/>
    </source>
</evidence>
<keyword evidence="8 12" id="KW-0067">ATP-binding</keyword>
<evidence type="ECO:0000256" key="2">
    <source>
        <dbReference type="ARBA" id="ARBA00022679"/>
    </source>
</evidence>
<dbReference type="EMBL" id="SNZE01000001">
    <property type="protein sequence ID" value="TDR33079.1"/>
    <property type="molecule type" value="Genomic_DNA"/>
</dbReference>
<dbReference type="GO" id="GO:0000287">
    <property type="term" value="F:magnesium ion binding"/>
    <property type="evidence" value="ECO:0007669"/>
    <property type="project" value="UniProtKB-UniRule"/>
</dbReference>
<evidence type="ECO:0000256" key="7">
    <source>
        <dbReference type="ARBA" id="ARBA00022800"/>
    </source>
</evidence>
<protein>
    <recommendedName>
        <fullName evidence="12">Multifunctional CCA protein</fullName>
    </recommendedName>
    <domain>
        <recommendedName>
            <fullName evidence="12">CCA-adding enzyme</fullName>
            <ecNumber evidence="12">2.7.7.72</ecNumber>
        </recommendedName>
        <alternativeName>
            <fullName evidence="12">CCA tRNA nucleotidyltransferase</fullName>
        </alternativeName>
        <alternativeName>
            <fullName evidence="12">tRNA CCA-pyrophosphorylase</fullName>
        </alternativeName>
        <alternativeName>
            <fullName evidence="12">tRNA adenylyl-/cytidylyl-transferase</fullName>
        </alternativeName>
        <alternativeName>
            <fullName evidence="12">tRNA nucleotidyltransferase</fullName>
        </alternativeName>
        <alternativeName>
            <fullName evidence="12">tRNA-NT</fullName>
        </alternativeName>
    </domain>
    <domain>
        <recommendedName>
            <fullName evidence="12">2'-nucleotidase</fullName>
            <ecNumber evidence="12">3.1.3.-</ecNumber>
        </recommendedName>
    </domain>
    <domain>
        <recommendedName>
            <fullName evidence="12">2',3'-cyclic phosphodiesterase</fullName>
            <ecNumber evidence="12">3.1.4.-</ecNumber>
        </recommendedName>
    </domain>
    <domain>
        <recommendedName>
            <fullName evidence="12">Phosphatase</fullName>
        </recommendedName>
    </domain>
</protein>
<dbReference type="Gene3D" id="3.30.460.10">
    <property type="entry name" value="Beta Polymerase, domain 2"/>
    <property type="match status" value="1"/>
</dbReference>
<feature type="binding site" evidence="12">
    <location>
        <position position="13"/>
    </location>
    <ligand>
        <name>CTP</name>
        <dbReference type="ChEBI" id="CHEBI:37563"/>
    </ligand>
</feature>
<keyword evidence="7 12" id="KW-0692">RNA repair</keyword>
<feature type="domain" description="HD" evidence="13">
    <location>
        <begin position="236"/>
        <end position="337"/>
    </location>
</feature>
<organism evidence="14 15">
    <name type="scientific">Hydromonas duriensis</name>
    <dbReference type="NCBI Taxonomy" id="1527608"/>
    <lineage>
        <taxon>Bacteria</taxon>
        <taxon>Pseudomonadati</taxon>
        <taxon>Pseudomonadota</taxon>
        <taxon>Betaproteobacteria</taxon>
        <taxon>Burkholderiales</taxon>
        <taxon>Burkholderiaceae</taxon>
        <taxon>Hydromonas</taxon>
    </lineage>
</organism>
<feature type="binding site" evidence="12">
    <location>
        <position position="150"/>
    </location>
    <ligand>
        <name>CTP</name>
        <dbReference type="ChEBI" id="CHEBI:37563"/>
    </ligand>
</feature>
<comment type="similarity">
    <text evidence="12">Belongs to the tRNA nucleotidyltransferase/poly(A) polymerase family. Bacterial CCA-adding enzyme type 1 subfamily.</text>
</comment>
<dbReference type="InterPro" id="IPR050124">
    <property type="entry name" value="tRNA_CCA-adding_enzyme"/>
</dbReference>
<keyword evidence="4 12" id="KW-0548">Nucleotidyltransferase</keyword>
<comment type="caution">
    <text evidence="14">The sequence shown here is derived from an EMBL/GenBank/DDBJ whole genome shotgun (WGS) entry which is preliminary data.</text>
</comment>
<dbReference type="GO" id="GO:0160016">
    <property type="term" value="F:CCACCA tRNA nucleotidyltransferase activity"/>
    <property type="evidence" value="ECO:0007669"/>
    <property type="project" value="RHEA"/>
</dbReference>
<reference evidence="14 15" key="1">
    <citation type="submission" date="2019-03" db="EMBL/GenBank/DDBJ databases">
        <title>Genomic Encyclopedia of Type Strains, Phase IV (KMG-IV): sequencing the most valuable type-strain genomes for metagenomic binning, comparative biology and taxonomic classification.</title>
        <authorList>
            <person name="Goeker M."/>
        </authorList>
    </citation>
    <scope>NUCLEOTIDE SEQUENCE [LARGE SCALE GENOMIC DNA]</scope>
    <source>
        <strain evidence="14 15">DSM 102852</strain>
    </source>
</reference>
<dbReference type="EC" id="3.1.3.-" evidence="12"/>
<comment type="function">
    <text evidence="12">Catalyzes the addition and repair of the essential 3'-terminal CCA sequence in tRNAs without using a nucleic acid template. Adds these three nucleotides in the order of C, C, and A to the tRNA nucleotide-73, using CTP and ATP as substrates and producing inorganic pyrophosphate. tRNA 3'-terminal CCA addition is required both for tRNA processing and repair. Also involved in tRNA surveillance by mediating tandem CCA addition to generate a CCACCA at the 3' terminus of unstable tRNAs. While stable tRNAs receive only 3'-terminal CCA, unstable tRNAs are marked with CCACCA and rapidly degraded.</text>
</comment>
<feature type="binding site" evidence="12">
    <location>
        <position position="28"/>
    </location>
    <ligand>
        <name>Mg(2+)</name>
        <dbReference type="ChEBI" id="CHEBI:18420"/>
    </ligand>
</feature>
<evidence type="ECO:0000313" key="15">
    <source>
        <dbReference type="Proteomes" id="UP000294480"/>
    </source>
</evidence>
<keyword evidence="6 12" id="KW-0547">Nucleotide-binding</keyword>
<dbReference type="GO" id="GO:0001680">
    <property type="term" value="P:tRNA 3'-terminal CCA addition"/>
    <property type="evidence" value="ECO:0007669"/>
    <property type="project" value="UniProtKB-UniRule"/>
</dbReference>
<dbReference type="GO" id="GO:0042245">
    <property type="term" value="P:RNA repair"/>
    <property type="evidence" value="ECO:0007669"/>
    <property type="project" value="UniProtKB-KW"/>
</dbReference>
<comment type="domain">
    <text evidence="12">Comprises two domains: an N-terminal domain containing the nucleotidyltransferase activity and a C-terminal HD domain associated with both phosphodiesterase and phosphatase activities.</text>
</comment>
<dbReference type="CDD" id="cd05398">
    <property type="entry name" value="NT_ClassII-CCAase"/>
    <property type="match status" value="1"/>
</dbReference>
<feature type="binding site" evidence="12">
    <location>
        <position position="150"/>
    </location>
    <ligand>
        <name>ATP</name>
        <dbReference type="ChEBI" id="CHEBI:30616"/>
    </ligand>
</feature>
<dbReference type="PANTHER" id="PTHR47545:SF1">
    <property type="entry name" value="MULTIFUNCTIONAL CCA PROTEIN"/>
    <property type="match status" value="1"/>
</dbReference>
<sequence length="428" mass="47620">MTISTPKTYQVGGAVRDALLGSSVNDVDYVVVGGTPEAMLAAGFSPVGKDFPVFLHPETHEEYALARTERKVGQGYTGFAVHYAPDVTLEDDLARRDLTINAMAREVLPNGALGELVDPYQGEADLTNKVLRHVSPAFCEDPVRILRVARFAARWADFTVAPETMTLMKQMVSSGETAALVPERIWQEIARGLMENKPSRMIEVLRECGLLREWLPEVDALFGVPQRADYHPEIDTGIHVMMVLDMSARMNLSLESRYAALCHDLGKGNTPADILPRHTGHEARGVPLTQALSTRIRAPRACTDLAKMVALDHTTFYYLPELTAGTVIDVFKRTDALRRPERFQDMLLCTQADTRGRGGDYPNHPTPWFEAWKTLLARVLDMDIQPLVTQWQNEPAKIPAVLHQARCEAIAPILLEWQNSQKNAMPSA</sequence>
<feature type="binding site" evidence="12">
    <location>
        <position position="26"/>
    </location>
    <ligand>
        <name>Mg(2+)</name>
        <dbReference type="ChEBI" id="CHEBI:18420"/>
    </ligand>
</feature>
<comment type="subunit">
    <text evidence="12">Monomer. Can also form homodimers and oligomers.</text>
</comment>
<dbReference type="Pfam" id="PF01966">
    <property type="entry name" value="HD"/>
    <property type="match status" value="1"/>
</dbReference>
<keyword evidence="15" id="KW-1185">Reference proteome</keyword>
<comment type="cofactor">
    <cofactor evidence="12">
        <name>Ni(2+)</name>
        <dbReference type="ChEBI" id="CHEBI:49786"/>
    </cofactor>
    <text evidence="12">Nickel for phosphatase activity.</text>
</comment>
<dbReference type="NCBIfam" id="NF008137">
    <property type="entry name" value="PRK10885.1"/>
    <property type="match status" value="1"/>
</dbReference>
<gene>
    <name evidence="12" type="primary">cca</name>
    <name evidence="14" type="ORF">DFR44_101129</name>
</gene>
<dbReference type="GO" id="GO:0016791">
    <property type="term" value="F:phosphatase activity"/>
    <property type="evidence" value="ECO:0007669"/>
    <property type="project" value="UniProtKB-UniRule"/>
</dbReference>
<dbReference type="AlphaFoldDB" id="A0A4R6YBU2"/>
<proteinExistence type="inferred from homology"/>
<keyword evidence="5 12" id="KW-0479">Metal-binding</keyword>
<dbReference type="Gene3D" id="1.10.3090.10">
    <property type="entry name" value="cca-adding enzyme, domain 2"/>
    <property type="match status" value="1"/>
</dbReference>
<dbReference type="PROSITE" id="PS51831">
    <property type="entry name" value="HD"/>
    <property type="match status" value="1"/>
</dbReference>
<feature type="binding site" evidence="12">
    <location>
        <position position="13"/>
    </location>
    <ligand>
        <name>ATP</name>
        <dbReference type="ChEBI" id="CHEBI:30616"/>
    </ligand>
</feature>
<accession>A0A4R6YBU2</accession>
<dbReference type="CDD" id="cd00077">
    <property type="entry name" value="HDc"/>
    <property type="match status" value="1"/>
</dbReference>
<dbReference type="RefSeq" id="WP_133618768.1">
    <property type="nucleotide sequence ID" value="NZ_SNZE01000001.1"/>
</dbReference>
<evidence type="ECO:0000256" key="12">
    <source>
        <dbReference type="HAMAP-Rule" id="MF_01261"/>
    </source>
</evidence>
<evidence type="ECO:0000256" key="4">
    <source>
        <dbReference type="ARBA" id="ARBA00022695"/>
    </source>
</evidence>
<keyword evidence="11 12" id="KW-0511">Multifunctional enzyme</keyword>
<evidence type="ECO:0000256" key="11">
    <source>
        <dbReference type="ARBA" id="ARBA00023268"/>
    </source>
</evidence>
<feature type="binding site" evidence="12">
    <location>
        <position position="147"/>
    </location>
    <ligand>
        <name>ATP</name>
        <dbReference type="ChEBI" id="CHEBI:30616"/>
    </ligand>
</feature>
<dbReference type="GO" id="GO:0004810">
    <property type="term" value="F:CCA tRNA nucleotidyltransferase activity"/>
    <property type="evidence" value="ECO:0007669"/>
    <property type="project" value="UniProtKB-UniRule"/>
</dbReference>
<dbReference type="InterPro" id="IPR003607">
    <property type="entry name" value="HD/PDEase_dom"/>
</dbReference>
<comment type="cofactor">
    <cofactor evidence="12">
        <name>Mg(2+)</name>
        <dbReference type="ChEBI" id="CHEBI:18420"/>
    </cofactor>
    <text evidence="12">Magnesium is required for nucleotidyltransferase activity.</text>
</comment>
<dbReference type="GO" id="GO:0005524">
    <property type="term" value="F:ATP binding"/>
    <property type="evidence" value="ECO:0007669"/>
    <property type="project" value="UniProtKB-UniRule"/>
</dbReference>